<feature type="domain" description="HTH marR-type" evidence="4">
    <location>
        <begin position="9"/>
        <end position="141"/>
    </location>
</feature>
<evidence type="ECO:0000256" key="1">
    <source>
        <dbReference type="ARBA" id="ARBA00023015"/>
    </source>
</evidence>
<dbReference type="Gene3D" id="1.10.10.10">
    <property type="entry name" value="Winged helix-like DNA-binding domain superfamily/Winged helix DNA-binding domain"/>
    <property type="match status" value="1"/>
</dbReference>
<dbReference type="PROSITE" id="PS50995">
    <property type="entry name" value="HTH_MARR_2"/>
    <property type="match status" value="1"/>
</dbReference>
<dbReference type="PRINTS" id="PR00598">
    <property type="entry name" value="HTHMARR"/>
</dbReference>
<organism evidence="5 6">
    <name type="scientific">Aureimonas pseudogalii</name>
    <dbReference type="NCBI Taxonomy" id="1744844"/>
    <lineage>
        <taxon>Bacteria</taxon>
        <taxon>Pseudomonadati</taxon>
        <taxon>Pseudomonadota</taxon>
        <taxon>Alphaproteobacteria</taxon>
        <taxon>Hyphomicrobiales</taxon>
        <taxon>Aurantimonadaceae</taxon>
        <taxon>Aureimonas</taxon>
    </lineage>
</organism>
<gene>
    <name evidence="5" type="ORF">GGR04_003914</name>
</gene>
<dbReference type="PANTHER" id="PTHR33164:SF64">
    <property type="entry name" value="TRANSCRIPTIONAL REGULATOR SLYA"/>
    <property type="match status" value="1"/>
</dbReference>
<sequence length="170" mass="18207">MPTLDPQLKAEFTDALVQTGRKLRTRFNAEVVRHGLTYPRARALAVLARRQPLRQSELAIELELEGPTVVRLLDGMERIGLVKRQGVAGDRRAKAVALTAHGRRQAETVAAISSRIRDVILARSAGADVAVALGVLRLIGDAIDLDFRDADPGEAGSLVETPLAGSDGDA</sequence>
<evidence type="ECO:0000256" key="3">
    <source>
        <dbReference type="ARBA" id="ARBA00023163"/>
    </source>
</evidence>
<dbReference type="RefSeq" id="WP_183201545.1">
    <property type="nucleotide sequence ID" value="NZ_JACIEK010000014.1"/>
</dbReference>
<dbReference type="GO" id="GO:0003700">
    <property type="term" value="F:DNA-binding transcription factor activity"/>
    <property type="evidence" value="ECO:0007669"/>
    <property type="project" value="InterPro"/>
</dbReference>
<dbReference type="EMBL" id="JACIEK010000014">
    <property type="protein sequence ID" value="MBB4000040.1"/>
    <property type="molecule type" value="Genomic_DNA"/>
</dbReference>
<evidence type="ECO:0000313" key="5">
    <source>
        <dbReference type="EMBL" id="MBB4000040.1"/>
    </source>
</evidence>
<proteinExistence type="predicted"/>
<keyword evidence="2" id="KW-0238">DNA-binding</keyword>
<dbReference type="Pfam" id="PF12802">
    <property type="entry name" value="MarR_2"/>
    <property type="match status" value="1"/>
</dbReference>
<dbReference type="InterPro" id="IPR039422">
    <property type="entry name" value="MarR/SlyA-like"/>
</dbReference>
<dbReference type="SMART" id="SM00347">
    <property type="entry name" value="HTH_MARR"/>
    <property type="match status" value="1"/>
</dbReference>
<protein>
    <submittedName>
        <fullName evidence="5">MarR family transcriptional regulator for hemolysin</fullName>
    </submittedName>
</protein>
<dbReference type="GO" id="GO:0006950">
    <property type="term" value="P:response to stress"/>
    <property type="evidence" value="ECO:0007669"/>
    <property type="project" value="TreeGrafter"/>
</dbReference>
<dbReference type="InterPro" id="IPR023187">
    <property type="entry name" value="Tscrpt_reg_MarR-type_CS"/>
</dbReference>
<name>A0A7W6H7H7_9HYPH</name>
<evidence type="ECO:0000259" key="4">
    <source>
        <dbReference type="PROSITE" id="PS50995"/>
    </source>
</evidence>
<keyword evidence="3" id="KW-0804">Transcription</keyword>
<dbReference type="SUPFAM" id="SSF46785">
    <property type="entry name" value="Winged helix' DNA-binding domain"/>
    <property type="match status" value="1"/>
</dbReference>
<dbReference type="InterPro" id="IPR036390">
    <property type="entry name" value="WH_DNA-bd_sf"/>
</dbReference>
<reference evidence="5 6" key="1">
    <citation type="submission" date="2020-08" db="EMBL/GenBank/DDBJ databases">
        <title>Genomic Encyclopedia of Type Strains, Phase IV (KMG-IV): sequencing the most valuable type-strain genomes for metagenomic binning, comparative biology and taxonomic classification.</title>
        <authorList>
            <person name="Goeker M."/>
        </authorList>
    </citation>
    <scope>NUCLEOTIDE SEQUENCE [LARGE SCALE GENOMIC DNA]</scope>
    <source>
        <strain evidence="5 6">DSM 102238</strain>
    </source>
</reference>
<dbReference type="AlphaFoldDB" id="A0A7W6H7H7"/>
<dbReference type="Proteomes" id="UP000542776">
    <property type="component" value="Unassembled WGS sequence"/>
</dbReference>
<comment type="caution">
    <text evidence="5">The sequence shown here is derived from an EMBL/GenBank/DDBJ whole genome shotgun (WGS) entry which is preliminary data.</text>
</comment>
<keyword evidence="6" id="KW-1185">Reference proteome</keyword>
<dbReference type="InterPro" id="IPR036388">
    <property type="entry name" value="WH-like_DNA-bd_sf"/>
</dbReference>
<evidence type="ECO:0000313" key="6">
    <source>
        <dbReference type="Proteomes" id="UP000542776"/>
    </source>
</evidence>
<evidence type="ECO:0000256" key="2">
    <source>
        <dbReference type="ARBA" id="ARBA00023125"/>
    </source>
</evidence>
<dbReference type="InterPro" id="IPR000835">
    <property type="entry name" value="HTH_MarR-typ"/>
</dbReference>
<dbReference type="GO" id="GO:0003677">
    <property type="term" value="F:DNA binding"/>
    <property type="evidence" value="ECO:0007669"/>
    <property type="project" value="UniProtKB-KW"/>
</dbReference>
<accession>A0A7W6H7H7</accession>
<dbReference type="PROSITE" id="PS01117">
    <property type="entry name" value="HTH_MARR_1"/>
    <property type="match status" value="1"/>
</dbReference>
<keyword evidence="1" id="KW-0805">Transcription regulation</keyword>
<dbReference type="PANTHER" id="PTHR33164">
    <property type="entry name" value="TRANSCRIPTIONAL REGULATOR, MARR FAMILY"/>
    <property type="match status" value="1"/>
</dbReference>